<dbReference type="EMBL" id="JADNRY010000016">
    <property type="protein sequence ID" value="KAF9073703.1"/>
    <property type="molecule type" value="Genomic_DNA"/>
</dbReference>
<dbReference type="InterPro" id="IPR032675">
    <property type="entry name" value="LRR_dom_sf"/>
</dbReference>
<reference evidence="1" key="1">
    <citation type="submission" date="2020-11" db="EMBL/GenBank/DDBJ databases">
        <authorList>
            <consortium name="DOE Joint Genome Institute"/>
            <person name="Ahrendt S."/>
            <person name="Riley R."/>
            <person name="Andreopoulos W."/>
            <person name="Labutti K."/>
            <person name="Pangilinan J."/>
            <person name="Ruiz-Duenas F.J."/>
            <person name="Barrasa J.M."/>
            <person name="Sanchez-Garcia M."/>
            <person name="Camarero S."/>
            <person name="Miyauchi S."/>
            <person name="Serrano A."/>
            <person name="Linde D."/>
            <person name="Babiker R."/>
            <person name="Drula E."/>
            <person name="Ayuso-Fernandez I."/>
            <person name="Pacheco R."/>
            <person name="Padilla G."/>
            <person name="Ferreira P."/>
            <person name="Barriuso J."/>
            <person name="Kellner H."/>
            <person name="Castanera R."/>
            <person name="Alfaro M."/>
            <person name="Ramirez L."/>
            <person name="Pisabarro A.G."/>
            <person name="Kuo A."/>
            <person name="Tritt A."/>
            <person name="Lipzen A."/>
            <person name="He G."/>
            <person name="Yan M."/>
            <person name="Ng V."/>
            <person name="Cullen D."/>
            <person name="Martin F."/>
            <person name="Rosso M.-N."/>
            <person name="Henrissat B."/>
            <person name="Hibbett D."/>
            <person name="Martinez A.T."/>
            <person name="Grigoriev I.V."/>
        </authorList>
    </citation>
    <scope>NUCLEOTIDE SEQUENCE</scope>
    <source>
        <strain evidence="1">AH 40177</strain>
    </source>
</reference>
<evidence type="ECO:0000313" key="1">
    <source>
        <dbReference type="EMBL" id="KAF9073703.1"/>
    </source>
</evidence>
<protein>
    <recommendedName>
        <fullName evidence="3">F-box domain-containing protein</fullName>
    </recommendedName>
</protein>
<evidence type="ECO:0008006" key="3">
    <source>
        <dbReference type="Google" id="ProtNLM"/>
    </source>
</evidence>
<dbReference type="PANTHER" id="PTHR31639">
    <property type="entry name" value="F-BOX PROTEIN-LIKE"/>
    <property type="match status" value="1"/>
</dbReference>
<proteinExistence type="predicted"/>
<keyword evidence="2" id="KW-1185">Reference proteome</keyword>
<dbReference type="AlphaFoldDB" id="A0A9P5Q1E5"/>
<gene>
    <name evidence="1" type="ORF">BDP27DRAFT_1318014</name>
</gene>
<accession>A0A9P5Q1E5</accession>
<sequence>MSTCRISLPYDVIVEILESTVWWPRDLYRLSLVSTSWLFYTRKLLYAKPALASFPACVHFARTVQTNPRLISTFVKGIELCPTWADRDVASRRYGAEEMHAIRIILGLNGLRTLVLGGEMSVCAERFLHCLIYSHDVEELTIDGSLIAHSLSTRPSLEWDEVIACKLASVQKLRFVRIELEVLPVLTHGSPYRFHQLTELVVDNVEVISGNLPWLLQDTTTLKHLWVSGDSSSEVDEHVRLVLESYNIESLHYQVSTFSWNLTLFEDDFASTHSLRSLHLDGVRIDSEILRMIHARCPAMEQLYISGRYVPLTREDWIGCIASGLFPALRRLGLPEGTFCPPLTFTKWTASLEPALQKACSRRGVRLLC</sequence>
<comment type="caution">
    <text evidence="1">The sequence shown here is derived from an EMBL/GenBank/DDBJ whole genome shotgun (WGS) entry which is preliminary data.</text>
</comment>
<name>A0A9P5Q1E5_9AGAR</name>
<dbReference type="Gene3D" id="3.80.10.10">
    <property type="entry name" value="Ribonuclease Inhibitor"/>
    <property type="match status" value="1"/>
</dbReference>
<dbReference type="SUPFAM" id="SSF52047">
    <property type="entry name" value="RNI-like"/>
    <property type="match status" value="1"/>
</dbReference>
<dbReference type="PANTHER" id="PTHR31639:SF256">
    <property type="entry name" value="OS07G0242900 PROTEIN"/>
    <property type="match status" value="1"/>
</dbReference>
<evidence type="ECO:0000313" key="2">
    <source>
        <dbReference type="Proteomes" id="UP000772434"/>
    </source>
</evidence>
<dbReference type="Proteomes" id="UP000772434">
    <property type="component" value="Unassembled WGS sequence"/>
</dbReference>
<organism evidence="1 2">
    <name type="scientific">Rhodocollybia butyracea</name>
    <dbReference type="NCBI Taxonomy" id="206335"/>
    <lineage>
        <taxon>Eukaryota</taxon>
        <taxon>Fungi</taxon>
        <taxon>Dikarya</taxon>
        <taxon>Basidiomycota</taxon>
        <taxon>Agaricomycotina</taxon>
        <taxon>Agaricomycetes</taxon>
        <taxon>Agaricomycetidae</taxon>
        <taxon>Agaricales</taxon>
        <taxon>Marasmiineae</taxon>
        <taxon>Omphalotaceae</taxon>
        <taxon>Rhodocollybia</taxon>
    </lineage>
</organism>
<dbReference type="OrthoDB" id="3251638at2759"/>